<reference evidence="2" key="1">
    <citation type="journal article" date="2023" name="Mol. Biol. Evol.">
        <title>Third-Generation Sequencing Reveals the Adaptive Role of the Epigenome in Three Deep-Sea Polychaetes.</title>
        <authorList>
            <person name="Perez M."/>
            <person name="Aroh O."/>
            <person name="Sun Y."/>
            <person name="Lan Y."/>
            <person name="Juniper S.K."/>
            <person name="Young C.R."/>
            <person name="Angers B."/>
            <person name="Qian P.Y."/>
        </authorList>
    </citation>
    <scope>NUCLEOTIDE SEQUENCE</scope>
    <source>
        <strain evidence="2">R07B-5</strain>
    </source>
</reference>
<dbReference type="Pfam" id="PF24630">
    <property type="entry name" value="PIN_TASOR"/>
    <property type="match status" value="1"/>
</dbReference>
<accession>A0AAD9KQ29</accession>
<keyword evidence="3" id="KW-1185">Reference proteome</keyword>
<dbReference type="EMBL" id="JAODUO010000777">
    <property type="protein sequence ID" value="KAK2174765.1"/>
    <property type="molecule type" value="Genomic_DNA"/>
</dbReference>
<dbReference type="Proteomes" id="UP001209878">
    <property type="component" value="Unassembled WGS sequence"/>
</dbReference>
<sequence length="259" mass="28662">MDVKHRQYTPILSRGGMLVADDMALFSVNPDTLLHLVDYLKKQTDGGTPWCLKVHTHMLQYIANARSKHQPTSRVYHRLGEVLRILTTYHAVVDILPEHASCTRPHPAPLYFGCCRALQDQQAHVYRHTIFLSGRVWSDVDMNAFQSSGIAVTNIVDFMTKVTGSRMEPQPVVEGPDFGTKESPLFRDVCRSSAVDTIQSLTELTETANDDAEDTSQWPDCDDTQVNLRESTGPAGPFLQNTLTPAGEASNTAYVAGTG</sequence>
<dbReference type="InterPro" id="IPR046432">
    <property type="entry name" value="TASOR"/>
</dbReference>
<name>A0AAD9KQ29_RIDPI</name>
<dbReference type="GO" id="GO:0005654">
    <property type="term" value="C:nucleoplasm"/>
    <property type="evidence" value="ECO:0007669"/>
    <property type="project" value="TreeGrafter"/>
</dbReference>
<comment type="caution">
    <text evidence="2">The sequence shown here is derived from an EMBL/GenBank/DDBJ whole genome shotgun (WGS) entry which is preliminary data.</text>
</comment>
<evidence type="ECO:0000313" key="3">
    <source>
        <dbReference type="Proteomes" id="UP001209878"/>
    </source>
</evidence>
<organism evidence="2 3">
    <name type="scientific">Ridgeia piscesae</name>
    <name type="common">Tubeworm</name>
    <dbReference type="NCBI Taxonomy" id="27915"/>
    <lineage>
        <taxon>Eukaryota</taxon>
        <taxon>Metazoa</taxon>
        <taxon>Spiralia</taxon>
        <taxon>Lophotrochozoa</taxon>
        <taxon>Annelida</taxon>
        <taxon>Polychaeta</taxon>
        <taxon>Sedentaria</taxon>
        <taxon>Canalipalpata</taxon>
        <taxon>Sabellida</taxon>
        <taxon>Siboglinidae</taxon>
        <taxon>Ridgeia</taxon>
    </lineage>
</organism>
<proteinExistence type="predicted"/>
<protein>
    <recommendedName>
        <fullName evidence="1">TASOR PIN domain-containing protein</fullName>
    </recommendedName>
</protein>
<dbReference type="AlphaFoldDB" id="A0AAD9KQ29"/>
<gene>
    <name evidence="2" type="ORF">NP493_778g03011</name>
</gene>
<evidence type="ECO:0000313" key="2">
    <source>
        <dbReference type="EMBL" id="KAK2174765.1"/>
    </source>
</evidence>
<dbReference type="PANTHER" id="PTHR16207:SF11">
    <property type="entry name" value="SET DOMAIN-CONTAINING PROTEIN"/>
    <property type="match status" value="1"/>
</dbReference>
<evidence type="ECO:0000259" key="1">
    <source>
        <dbReference type="Pfam" id="PF24630"/>
    </source>
</evidence>
<dbReference type="InterPro" id="IPR056242">
    <property type="entry name" value="PIN_TASOR"/>
</dbReference>
<dbReference type="GO" id="GO:0045814">
    <property type="term" value="P:negative regulation of gene expression, epigenetic"/>
    <property type="evidence" value="ECO:0007669"/>
    <property type="project" value="InterPro"/>
</dbReference>
<dbReference type="PANTHER" id="PTHR16207">
    <property type="entry name" value="SET DOMAIN-CONTAINING PROTEIN"/>
    <property type="match status" value="1"/>
</dbReference>
<feature type="domain" description="TASOR PIN" evidence="1">
    <location>
        <begin position="16"/>
        <end position="163"/>
    </location>
</feature>